<comment type="caution">
    <text evidence="5">The sequence shown here is derived from an EMBL/GenBank/DDBJ whole genome shotgun (WGS) entry which is preliminary data.</text>
</comment>
<dbReference type="Pfam" id="PF03389">
    <property type="entry name" value="MobA_MobL"/>
    <property type="match status" value="1"/>
</dbReference>
<name>A0A3N2RDI6_LYSEN</name>
<dbReference type="AlphaFoldDB" id="A0A3N2RDI6"/>
<evidence type="ECO:0000256" key="1">
    <source>
        <dbReference type="ARBA" id="ARBA00010873"/>
    </source>
</evidence>
<evidence type="ECO:0000256" key="2">
    <source>
        <dbReference type="ARBA" id="ARBA00022971"/>
    </source>
</evidence>
<reference evidence="5 6" key="1">
    <citation type="submission" date="2018-10" db="EMBL/GenBank/DDBJ databases">
        <title>The genome of Lysobacter enzymogenes OH11.</title>
        <authorList>
            <person name="Liu F."/>
            <person name="Zhao Y."/>
            <person name="Qian G."/>
            <person name="Chen Y."/>
            <person name="Xu H."/>
        </authorList>
    </citation>
    <scope>NUCLEOTIDE SEQUENCE [LARGE SCALE GENOMIC DNA]</scope>
    <source>
        <strain evidence="5 6">OH11</strain>
    </source>
</reference>
<sequence length="505" mass="56407">MAIYHSRVKTLSRAKGQSALAASAYRAGILIVEPRTGVRHDYRKKRGIVETVVFAPDHAPTWARDPERLWIAAEDADRRKNSTLAREFEMALPHELNAQQHQALVAEVAQALVGRYQFVVQASTHKPENGGLNHHVHFLVTTRRIEPDGFGEKTRELDGGPTGRAEVDWTRQMMSSTINAHLARAGIDASVDHRKLSVQAKEAAERGDDIEALALCRRPTRHMGKDATALERKGVSTVVGQDNAKIKSANAERLEKAFTKLSEAGETESRPPHPISHARVDPDESVEVSPGLTMGKITGPKAREVVHQLGGTVKETSPQLTAEEAWSNAQELWHQMIVPSHTIPMPHTEEMMASMRERVRTNMHNNRFEGMVREFLRRLQALLWRIGIPTRKQKAYKNARDLLERALSALTQTNTINPSGRDLTLRIRRQMWVDHQQANVDAAASRITAEQVRADNDRIAIATAEVELLSKDIMARYPVAAEPDIDTPLPTATIIPFVPRLRPPT</sequence>
<gene>
    <name evidence="5" type="ORF">D9T17_18910</name>
</gene>
<dbReference type="Gene3D" id="3.30.930.30">
    <property type="match status" value="1"/>
</dbReference>
<comment type="similarity">
    <text evidence="1">Belongs to the MobA/MobL family.</text>
</comment>
<organism evidence="5 6">
    <name type="scientific">Lysobacter enzymogenes</name>
    <dbReference type="NCBI Taxonomy" id="69"/>
    <lineage>
        <taxon>Bacteria</taxon>
        <taxon>Pseudomonadati</taxon>
        <taxon>Pseudomonadota</taxon>
        <taxon>Gammaproteobacteria</taxon>
        <taxon>Lysobacterales</taxon>
        <taxon>Lysobacteraceae</taxon>
        <taxon>Lysobacter</taxon>
    </lineage>
</organism>
<keyword evidence="2" id="KW-0184">Conjugation</keyword>
<evidence type="ECO:0000259" key="4">
    <source>
        <dbReference type="Pfam" id="PF03389"/>
    </source>
</evidence>
<dbReference type="InterPro" id="IPR005053">
    <property type="entry name" value="MobA_MobL"/>
</dbReference>
<dbReference type="EMBL" id="RCTY01000045">
    <property type="protein sequence ID" value="ROU05479.1"/>
    <property type="molecule type" value="Genomic_DNA"/>
</dbReference>
<feature type="domain" description="MobA/MobL protein" evidence="4">
    <location>
        <begin position="17"/>
        <end position="233"/>
    </location>
</feature>
<evidence type="ECO:0000313" key="5">
    <source>
        <dbReference type="EMBL" id="ROU05479.1"/>
    </source>
</evidence>
<accession>A0A3N2RDI6</accession>
<proteinExistence type="inferred from homology"/>
<feature type="region of interest" description="Disordered" evidence="3">
    <location>
        <begin position="262"/>
        <end position="288"/>
    </location>
</feature>
<dbReference type="Proteomes" id="UP000275910">
    <property type="component" value="Unassembled WGS sequence"/>
</dbReference>
<evidence type="ECO:0000313" key="6">
    <source>
        <dbReference type="Proteomes" id="UP000275910"/>
    </source>
</evidence>
<protein>
    <recommendedName>
        <fullName evidence="4">MobA/MobL protein domain-containing protein</fullName>
    </recommendedName>
</protein>
<dbReference type="RefSeq" id="WP_123648871.1">
    <property type="nucleotide sequence ID" value="NZ_RCTY01000045.1"/>
</dbReference>
<evidence type="ECO:0000256" key="3">
    <source>
        <dbReference type="SAM" id="MobiDB-lite"/>
    </source>
</evidence>